<comment type="caution">
    <text evidence="1">The sequence shown here is derived from an EMBL/GenBank/DDBJ whole genome shotgun (WGS) entry which is preliminary data.</text>
</comment>
<dbReference type="EMBL" id="JAECVW010000006">
    <property type="protein sequence ID" value="MBH8595710.1"/>
    <property type="molecule type" value="Genomic_DNA"/>
</dbReference>
<dbReference type="InterPro" id="IPR010064">
    <property type="entry name" value="HK97-gp10_tail"/>
</dbReference>
<evidence type="ECO:0000313" key="1">
    <source>
        <dbReference type="EMBL" id="MBH8595710.1"/>
    </source>
</evidence>
<proteinExistence type="predicted"/>
<gene>
    <name evidence="1" type="ORF">I8U20_10245</name>
</gene>
<dbReference type="Pfam" id="PF04883">
    <property type="entry name" value="HK97-gp10_like"/>
    <property type="match status" value="1"/>
</dbReference>
<accession>A0A8I1DFM9</accession>
<sequence>MVDIAKEIAKALAEYTNEVTEGMENAKEEVAKETVKVLKRTSPRLTGDYAKGWSRKKVGTAQVVYNRTDYQLTHLLEHGHAKVNGGRVPGIPHIGPAEKKAIDEYTKRVEQVIRG</sequence>
<keyword evidence="2" id="KW-1185">Reference proteome</keyword>
<name>A0A8I1DFM9_THEIN</name>
<dbReference type="Proteomes" id="UP000633619">
    <property type="component" value="Unassembled WGS sequence"/>
</dbReference>
<protein>
    <submittedName>
        <fullName evidence="1">HK97 gp10 family phage protein</fullName>
    </submittedName>
</protein>
<organism evidence="1 2">
    <name type="scientific">Thermoactinomyces intermedius</name>
    <dbReference type="NCBI Taxonomy" id="2024"/>
    <lineage>
        <taxon>Bacteria</taxon>
        <taxon>Bacillati</taxon>
        <taxon>Bacillota</taxon>
        <taxon>Bacilli</taxon>
        <taxon>Bacillales</taxon>
        <taxon>Thermoactinomycetaceae</taxon>
        <taxon>Thermoactinomyces</taxon>
    </lineage>
</organism>
<reference evidence="1 2" key="1">
    <citation type="submission" date="2020-12" db="EMBL/GenBank/DDBJ databases">
        <title>WGS of Thermoactinomyces spp.</title>
        <authorList>
            <person name="Cheng K."/>
        </authorList>
    </citation>
    <scope>NUCLEOTIDE SEQUENCE [LARGE SCALE GENOMIC DNA]</scope>
    <source>
        <strain evidence="2">CICC 10671\DSM 43846</strain>
    </source>
</reference>
<dbReference type="RefSeq" id="WP_181732317.1">
    <property type="nucleotide sequence ID" value="NZ_JACEIR010000006.1"/>
</dbReference>
<evidence type="ECO:0000313" key="2">
    <source>
        <dbReference type="Proteomes" id="UP000633619"/>
    </source>
</evidence>
<dbReference type="AlphaFoldDB" id="A0A8I1DFM9"/>